<evidence type="ECO:0000259" key="1">
    <source>
        <dbReference type="Pfam" id="PF12728"/>
    </source>
</evidence>
<name>A0A9X9QNE1_STRDY</name>
<dbReference type="InterPro" id="IPR036388">
    <property type="entry name" value="WH-like_DNA-bd_sf"/>
</dbReference>
<dbReference type="EMBL" id="CABEIM010000001">
    <property type="protein sequence ID" value="VTS76142.1"/>
    <property type="molecule type" value="Genomic_DNA"/>
</dbReference>
<dbReference type="Gene3D" id="1.10.10.10">
    <property type="entry name" value="Winged helix-like DNA-binding domain superfamily/Winged helix DNA-binding domain"/>
    <property type="match status" value="1"/>
</dbReference>
<comment type="caution">
    <text evidence="2">The sequence shown here is derived from an EMBL/GenBank/DDBJ whole genome shotgun (WGS) entry which is preliminary data.</text>
</comment>
<dbReference type="NCBIfam" id="TIGR01764">
    <property type="entry name" value="excise"/>
    <property type="match status" value="1"/>
</dbReference>
<dbReference type="Pfam" id="PF12728">
    <property type="entry name" value="HTH_17"/>
    <property type="match status" value="1"/>
</dbReference>
<dbReference type="RefSeq" id="WP_017648213.1">
    <property type="nucleotide sequence ID" value="NZ_CABEIM010000001.1"/>
</dbReference>
<sequence>MQVILQDEQVTEIQNLISHLLEDEIEKFREDNGVNSPFLNKKQACTYLGVSNNTLDTWILRGLPTIRIGKTIRFDKGEIRKWMNQLQY</sequence>
<dbReference type="InterPro" id="IPR010093">
    <property type="entry name" value="SinI_DNA-bd"/>
</dbReference>
<dbReference type="InterPro" id="IPR009061">
    <property type="entry name" value="DNA-bd_dom_put_sf"/>
</dbReference>
<evidence type="ECO:0000313" key="3">
    <source>
        <dbReference type="Proteomes" id="UP000373301"/>
    </source>
</evidence>
<protein>
    <submittedName>
        <fullName evidence="2">Phage DNA packaging protein Nu1</fullName>
    </submittedName>
</protein>
<dbReference type="SUPFAM" id="SSF46955">
    <property type="entry name" value="Putative DNA-binding domain"/>
    <property type="match status" value="1"/>
</dbReference>
<proteinExistence type="predicted"/>
<dbReference type="AlphaFoldDB" id="A0A9X9QNE1"/>
<dbReference type="GO" id="GO:0003677">
    <property type="term" value="F:DNA binding"/>
    <property type="evidence" value="ECO:0007669"/>
    <property type="project" value="InterPro"/>
</dbReference>
<dbReference type="InterPro" id="IPR041657">
    <property type="entry name" value="HTH_17"/>
</dbReference>
<reference evidence="2 3" key="1">
    <citation type="submission" date="2019-05" db="EMBL/GenBank/DDBJ databases">
        <authorList>
            <consortium name="Pathogen Informatics"/>
        </authorList>
    </citation>
    <scope>NUCLEOTIDE SEQUENCE [LARGE SCALE GENOMIC DNA]</scope>
    <source>
        <strain evidence="2 3">NCTC7982</strain>
    </source>
</reference>
<dbReference type="Proteomes" id="UP000373301">
    <property type="component" value="Unassembled WGS sequence"/>
</dbReference>
<feature type="domain" description="Helix-turn-helix" evidence="1">
    <location>
        <begin position="39"/>
        <end position="85"/>
    </location>
</feature>
<accession>A0A9X9QNE1</accession>
<gene>
    <name evidence="2" type="ORF">NCTC7982_00150</name>
</gene>
<evidence type="ECO:0000313" key="2">
    <source>
        <dbReference type="EMBL" id="VTS76142.1"/>
    </source>
</evidence>
<organism evidence="2 3">
    <name type="scientific">Streptococcus dysgalactiae</name>
    <dbReference type="NCBI Taxonomy" id="1334"/>
    <lineage>
        <taxon>Bacteria</taxon>
        <taxon>Bacillati</taxon>
        <taxon>Bacillota</taxon>
        <taxon>Bacilli</taxon>
        <taxon>Lactobacillales</taxon>
        <taxon>Streptococcaceae</taxon>
        <taxon>Streptococcus</taxon>
    </lineage>
</organism>